<reference evidence="2 4" key="2">
    <citation type="submission" date="2017-05" db="EMBL/GenBank/DDBJ databases">
        <title>The draft genome of the hyperthermophilic archaeon 'Pyrodictium delaneyi strain Hulk', an iron and nitrate reducer, reveals the capacity for sulfate reduction.</title>
        <authorList>
            <person name="Demey L.M."/>
            <person name="Miller C."/>
            <person name="Manzella M."/>
            <person name="Reguera G."/>
            <person name="Kashefi K."/>
        </authorList>
    </citation>
    <scope>NUCLEOTIDE SEQUENCE [LARGE SCALE GENOMIC DNA]</scope>
    <source>
        <strain evidence="2 4">Hulk</strain>
    </source>
</reference>
<dbReference type="AlphaFoldDB" id="A0A0P0N5D4"/>
<evidence type="ECO:0000313" key="3">
    <source>
        <dbReference type="Proteomes" id="UP000058613"/>
    </source>
</evidence>
<evidence type="ECO:0000313" key="2">
    <source>
        <dbReference type="EMBL" id="OWJ54954.1"/>
    </source>
</evidence>
<protein>
    <submittedName>
        <fullName evidence="1">Uncharacterized protein</fullName>
    </submittedName>
</protein>
<dbReference type="RefSeq" id="WP_055410090.1">
    <property type="nucleotide sequence ID" value="NZ_CP013011.1"/>
</dbReference>
<organism evidence="1 3">
    <name type="scientific">Pyrodictium delaneyi</name>
    <dbReference type="NCBI Taxonomy" id="1273541"/>
    <lineage>
        <taxon>Archaea</taxon>
        <taxon>Thermoproteota</taxon>
        <taxon>Thermoprotei</taxon>
        <taxon>Desulfurococcales</taxon>
        <taxon>Pyrodictiaceae</taxon>
        <taxon>Pyrodictium</taxon>
    </lineage>
</organism>
<dbReference type="Proteomes" id="UP000058613">
    <property type="component" value="Chromosome"/>
</dbReference>
<sequence length="221" mass="24775">MTTYYVVNEWYKPFYENITTYDEMLQKYRELLQLVNESSLVDAYTRLAVELPELRDALETYAKLYNEINNTGSLVAKLYNLTHSRGFNETLIELEKLVRRPGLVTILGLSEPLEKLVEALRQAQELSLKAAMILEASEKLDPARLVSYLDAVEKMVQVLPPEKLASRIAEAEKALAQAERMMGKVESLPPSRLEVVALTAAGTGAALLLAGLEAARRSRCL</sequence>
<proteinExistence type="predicted"/>
<accession>A0A0P0N5D4</accession>
<gene>
    <name evidence="2" type="ORF">Pdsh_04470</name>
    <name evidence="1" type="ORF">Pyrde_1789</name>
</gene>
<dbReference type="EMBL" id="CP013011">
    <property type="protein sequence ID" value="ALL01832.1"/>
    <property type="molecule type" value="Genomic_DNA"/>
</dbReference>
<reference evidence="1 3" key="1">
    <citation type="submission" date="2015-10" db="EMBL/GenBank/DDBJ databases">
        <title>Complete genome sequence of hyperthermophilic archaeon Pyrodictium delaneyi Su06.</title>
        <authorList>
            <person name="Jung J.-H."/>
            <person name="Lin J."/>
            <person name="Holden J.F."/>
            <person name="Park C.-S."/>
        </authorList>
    </citation>
    <scope>NUCLEOTIDE SEQUENCE [LARGE SCALE GENOMIC DNA]</scope>
    <source>
        <strain evidence="1 3">Su06</strain>
    </source>
</reference>
<keyword evidence="4" id="KW-1185">Reference proteome</keyword>
<evidence type="ECO:0000313" key="4">
    <source>
        <dbReference type="Proteomes" id="UP000196694"/>
    </source>
</evidence>
<dbReference type="EMBL" id="NCQP01000002">
    <property type="protein sequence ID" value="OWJ54954.1"/>
    <property type="molecule type" value="Genomic_DNA"/>
</dbReference>
<name>A0A0P0N5D4_9CREN</name>
<dbReference type="Proteomes" id="UP000196694">
    <property type="component" value="Unassembled WGS sequence"/>
</dbReference>
<dbReference type="KEGG" id="pdl:Pyrde_1789"/>
<evidence type="ECO:0000313" key="1">
    <source>
        <dbReference type="EMBL" id="ALL01832.1"/>
    </source>
</evidence>
<dbReference type="GeneID" id="26100128"/>